<evidence type="ECO:0000313" key="3">
    <source>
        <dbReference type="WBParaSite" id="Minc3s01847g26718"/>
    </source>
</evidence>
<evidence type="ECO:0000256" key="1">
    <source>
        <dbReference type="SAM" id="Phobius"/>
    </source>
</evidence>
<accession>A0A914MGH0</accession>
<keyword evidence="1" id="KW-1133">Transmembrane helix</keyword>
<organism evidence="2 3">
    <name type="scientific">Meloidogyne incognita</name>
    <name type="common">Southern root-knot nematode worm</name>
    <name type="synonym">Oxyuris incognita</name>
    <dbReference type="NCBI Taxonomy" id="6306"/>
    <lineage>
        <taxon>Eukaryota</taxon>
        <taxon>Metazoa</taxon>
        <taxon>Ecdysozoa</taxon>
        <taxon>Nematoda</taxon>
        <taxon>Chromadorea</taxon>
        <taxon>Rhabditida</taxon>
        <taxon>Tylenchina</taxon>
        <taxon>Tylenchomorpha</taxon>
        <taxon>Tylenchoidea</taxon>
        <taxon>Meloidogynidae</taxon>
        <taxon>Meloidogyninae</taxon>
        <taxon>Meloidogyne</taxon>
        <taxon>Meloidogyne incognita group</taxon>
    </lineage>
</organism>
<keyword evidence="1" id="KW-0812">Transmembrane</keyword>
<dbReference type="WBParaSite" id="Minc3s01847g26718">
    <property type="protein sequence ID" value="Minc3s01847g26718"/>
    <property type="gene ID" value="Minc3s01847g26718"/>
</dbReference>
<feature type="transmembrane region" description="Helical" evidence="1">
    <location>
        <begin position="117"/>
        <end position="140"/>
    </location>
</feature>
<name>A0A914MGH0_MELIC</name>
<dbReference type="Proteomes" id="UP000887563">
    <property type="component" value="Unplaced"/>
</dbReference>
<reference evidence="3" key="1">
    <citation type="submission" date="2022-11" db="UniProtKB">
        <authorList>
            <consortium name="WormBaseParasite"/>
        </authorList>
    </citation>
    <scope>IDENTIFICATION</scope>
</reference>
<keyword evidence="2" id="KW-1185">Reference proteome</keyword>
<keyword evidence="1" id="KW-0472">Membrane</keyword>
<feature type="transmembrane region" description="Helical" evidence="1">
    <location>
        <begin position="188"/>
        <end position="209"/>
    </location>
</feature>
<protein>
    <submittedName>
        <fullName evidence="3">Secreted protein</fullName>
    </submittedName>
</protein>
<proteinExistence type="predicted"/>
<sequence length="212" mass="24282">MVVVRLVFMFFMLNVDKGLLGPVWNGWLVGVLVVRLRHWAEQWPNDDLQLCSSSCALRCQHGWELLGQWMEPCMALVWCSSTWSSTRLHGGTSTTSTFLVSLKSQLKNFKNAKIKKACGAFLLSIFCPCPVLSLSVFLFFEFVSRFLLSTQENGCQHTMEDGTICFFGRTKDWKEKGILRERGKADHIFPGLAYSLTFLNLNFLAFCFYRSF</sequence>
<dbReference type="AlphaFoldDB" id="A0A914MGH0"/>
<evidence type="ECO:0000313" key="2">
    <source>
        <dbReference type="Proteomes" id="UP000887563"/>
    </source>
</evidence>